<dbReference type="Ensembl" id="ENSPSMT00000019854.1">
    <property type="protein sequence ID" value="ENSPSMP00000017077.1"/>
    <property type="gene ID" value="ENSPSMG00000012185.1"/>
</dbReference>
<dbReference type="AlphaFoldDB" id="A0A8C8ZR59"/>
<evidence type="ECO:0000256" key="1">
    <source>
        <dbReference type="ARBA" id="ARBA00005857"/>
    </source>
</evidence>
<dbReference type="PANTHER" id="PTHR16263">
    <property type="entry name" value="TETRATRICOPEPTIDE REPEAT PROTEIN 38"/>
    <property type="match status" value="1"/>
</dbReference>
<evidence type="ECO:0000256" key="4">
    <source>
        <dbReference type="ARBA" id="ARBA00022803"/>
    </source>
</evidence>
<dbReference type="SUPFAM" id="SSF48452">
    <property type="entry name" value="TPR-like"/>
    <property type="match status" value="1"/>
</dbReference>
<reference evidence="5" key="1">
    <citation type="submission" date="2025-08" db="UniProtKB">
        <authorList>
            <consortium name="Ensembl"/>
        </authorList>
    </citation>
    <scope>IDENTIFICATION</scope>
</reference>
<keyword evidence="4" id="KW-0802">TPR repeat</keyword>
<gene>
    <name evidence="5" type="primary">TTC38</name>
</gene>
<reference evidence="5" key="2">
    <citation type="submission" date="2025-09" db="UniProtKB">
        <authorList>
            <consortium name="Ensembl"/>
        </authorList>
    </citation>
    <scope>IDENTIFICATION</scope>
</reference>
<name>A0A8C8ZR59_PROSS</name>
<accession>A0A8C8ZR59</accession>
<keyword evidence="6" id="KW-1185">Reference proteome</keyword>
<dbReference type="InterPro" id="IPR033891">
    <property type="entry name" value="TTC38"/>
</dbReference>
<protein>
    <recommendedName>
        <fullName evidence="2">Tetratricopeptide repeat protein 38</fullName>
    </recommendedName>
</protein>
<keyword evidence="3" id="KW-0677">Repeat</keyword>
<dbReference type="PANTHER" id="PTHR16263:SF4">
    <property type="entry name" value="TETRATRICOPEPTIDE REPEAT PROTEIN 38"/>
    <property type="match status" value="1"/>
</dbReference>
<dbReference type="Proteomes" id="UP000694414">
    <property type="component" value="Unplaced"/>
</dbReference>
<comment type="similarity">
    <text evidence="1">Belongs to the TTC38 family.</text>
</comment>
<dbReference type="InterPro" id="IPR011990">
    <property type="entry name" value="TPR-like_helical_dom_sf"/>
</dbReference>
<evidence type="ECO:0000313" key="5">
    <source>
        <dbReference type="Ensembl" id="ENSPSMP00000017077.1"/>
    </source>
</evidence>
<proteinExistence type="inferred from homology"/>
<evidence type="ECO:0000256" key="3">
    <source>
        <dbReference type="ARBA" id="ARBA00022737"/>
    </source>
</evidence>
<organism evidence="5 6">
    <name type="scientific">Prolemur simus</name>
    <name type="common">Greater bamboo lemur</name>
    <name type="synonym">Hapalemur simus</name>
    <dbReference type="NCBI Taxonomy" id="1328070"/>
    <lineage>
        <taxon>Eukaryota</taxon>
        <taxon>Metazoa</taxon>
        <taxon>Chordata</taxon>
        <taxon>Craniata</taxon>
        <taxon>Vertebrata</taxon>
        <taxon>Euteleostomi</taxon>
        <taxon>Mammalia</taxon>
        <taxon>Eutheria</taxon>
        <taxon>Euarchontoglires</taxon>
        <taxon>Primates</taxon>
        <taxon>Strepsirrhini</taxon>
        <taxon>Lemuriformes</taxon>
        <taxon>Lemuridae</taxon>
        <taxon>Prolemur</taxon>
    </lineage>
</organism>
<dbReference type="GeneTree" id="ENSGT00390000002669"/>
<sequence length="447" mass="50430">MAAPAPLRDCQAWKDAGLPLSTPSNEACKLFDATLTQYVKWTNDKSLGGIEGCLSKLKAADPTFAMGHAISNGLVLIGTGSSVRLDKELDLAVKTMVKISKTQPLTQREQLHVSAVETFAEGNFPKACELWEQILRDHPTDMLALKFSHDAYFYLGYQEQMRDSVARIYPFWTPDVPLSSYVKGMYSFGLMETNFYDQAEKLAKEMKAELKEGLEFMQRSENHWKDSDMLACHNYWHWALYLIEKGEYEAALTVYDNHILPSLRASSAMLDVVDSCSMLYRLQMEGVSVGQRWQDVLPVTRKHSRDHVLLFNDAHFLMASLGARDPQTTQELLTTLRDASKSPGENCQHLLARDVGLPLCQALVEAEDGNPDRVVELLLPIRYRIVQIGGSNAQVRDPRPQILLESSTTEPHVCFLRSLLMERDALKPNSPLTERLIRKAATVHLMQ</sequence>
<dbReference type="CDD" id="cd05804">
    <property type="entry name" value="StaR_like"/>
    <property type="match status" value="1"/>
</dbReference>
<evidence type="ECO:0000313" key="6">
    <source>
        <dbReference type="Proteomes" id="UP000694414"/>
    </source>
</evidence>
<evidence type="ECO:0000256" key="2">
    <source>
        <dbReference type="ARBA" id="ARBA00019992"/>
    </source>
</evidence>